<dbReference type="RefSeq" id="WP_143916419.1">
    <property type="nucleotide sequence ID" value="NZ_CANMXV010000019.1"/>
</dbReference>
<dbReference type="Pfam" id="PF12103">
    <property type="entry name" value="Lipl32"/>
    <property type="match status" value="1"/>
</dbReference>
<dbReference type="AlphaFoldDB" id="A0A554VL91"/>
<evidence type="ECO:0000313" key="3">
    <source>
        <dbReference type="EMBL" id="TSE08879.1"/>
    </source>
</evidence>
<feature type="domain" description="Surface lipoprotein of Spirochaetales order" evidence="2">
    <location>
        <begin position="39"/>
        <end position="216"/>
    </location>
</feature>
<keyword evidence="4" id="KW-1185">Reference proteome</keyword>
<dbReference type="InterPro" id="IPR021962">
    <property type="entry name" value="Lipl32"/>
</dbReference>
<protein>
    <recommendedName>
        <fullName evidence="2">Surface lipoprotein of Spirochaetales order domain-containing protein</fullName>
    </recommendedName>
</protein>
<sequence length="227" mass="24843">MKTKILILLAIFALGTSVETQAQKLGKFGGLTEKKIGPKTIKVPYTDIVSYMGYAAPGNEDEVKDGKKFYYIYVWIPAVAPELGVRMMSPVGKTKVKGATSSAAYTENAGSKDFFDTYITLERSDIISKDNITEEGAKNANWTILERNDDSSEMPKQPSGSKYNSLLRYKSEVSDPLKALTVGLYRIGFTTYKTGEVKGTFLAQVAAPIKLPGVVMAKTIEDLKKGL</sequence>
<dbReference type="Proteomes" id="UP000318833">
    <property type="component" value="Unassembled WGS sequence"/>
</dbReference>
<evidence type="ECO:0000313" key="4">
    <source>
        <dbReference type="Proteomes" id="UP000318833"/>
    </source>
</evidence>
<reference evidence="3 4" key="1">
    <citation type="submission" date="2019-07" db="EMBL/GenBank/DDBJ databases">
        <title>The draft genome sequence of Aquimarina algiphila M91.</title>
        <authorList>
            <person name="Meng X."/>
        </authorList>
    </citation>
    <scope>NUCLEOTIDE SEQUENCE [LARGE SCALE GENOMIC DNA]</scope>
    <source>
        <strain evidence="3 4">M91</strain>
    </source>
</reference>
<gene>
    <name evidence="3" type="ORF">FOF46_10425</name>
</gene>
<name>A0A554VL91_9FLAO</name>
<keyword evidence="1" id="KW-0732">Signal</keyword>
<organism evidence="3 4">
    <name type="scientific">Aquimarina algiphila</name>
    <dbReference type="NCBI Taxonomy" id="2047982"/>
    <lineage>
        <taxon>Bacteria</taxon>
        <taxon>Pseudomonadati</taxon>
        <taxon>Bacteroidota</taxon>
        <taxon>Flavobacteriia</taxon>
        <taxon>Flavobacteriales</taxon>
        <taxon>Flavobacteriaceae</taxon>
        <taxon>Aquimarina</taxon>
    </lineage>
</organism>
<dbReference type="EMBL" id="VLNR01000018">
    <property type="protein sequence ID" value="TSE08879.1"/>
    <property type="molecule type" value="Genomic_DNA"/>
</dbReference>
<evidence type="ECO:0000256" key="1">
    <source>
        <dbReference type="SAM" id="SignalP"/>
    </source>
</evidence>
<evidence type="ECO:0000259" key="2">
    <source>
        <dbReference type="Pfam" id="PF12103"/>
    </source>
</evidence>
<feature type="signal peptide" evidence="1">
    <location>
        <begin position="1"/>
        <end position="22"/>
    </location>
</feature>
<comment type="caution">
    <text evidence="3">The sequence shown here is derived from an EMBL/GenBank/DDBJ whole genome shotgun (WGS) entry which is preliminary data.</text>
</comment>
<accession>A0A554VL91</accession>
<dbReference type="OrthoDB" id="1122918at2"/>
<feature type="chain" id="PRO_5022130061" description="Surface lipoprotein of Spirochaetales order domain-containing protein" evidence="1">
    <location>
        <begin position="23"/>
        <end position="227"/>
    </location>
</feature>
<proteinExistence type="predicted"/>